<protein>
    <recommendedName>
        <fullName evidence="2">Acyltransferase 3 domain-containing protein</fullName>
    </recommendedName>
</protein>
<gene>
    <name evidence="3" type="ORF">EJ903_23160</name>
</gene>
<dbReference type="PANTHER" id="PTHR36927">
    <property type="entry name" value="BLR4337 PROTEIN"/>
    <property type="match status" value="1"/>
</dbReference>
<feature type="transmembrane region" description="Helical" evidence="1">
    <location>
        <begin position="284"/>
        <end position="304"/>
    </location>
</feature>
<dbReference type="InterPro" id="IPR050623">
    <property type="entry name" value="Glucan_succinyl_AcylTrfase"/>
</dbReference>
<dbReference type="InterPro" id="IPR002656">
    <property type="entry name" value="Acyl_transf_3_dom"/>
</dbReference>
<feature type="transmembrane region" description="Helical" evidence="1">
    <location>
        <begin position="316"/>
        <end position="341"/>
    </location>
</feature>
<proteinExistence type="predicted"/>
<feature type="transmembrane region" description="Helical" evidence="1">
    <location>
        <begin position="141"/>
        <end position="170"/>
    </location>
</feature>
<dbReference type="Proteomes" id="UP000277007">
    <property type="component" value="Unassembled WGS sequence"/>
</dbReference>
<feature type="transmembrane region" description="Helical" evidence="1">
    <location>
        <begin position="347"/>
        <end position="370"/>
    </location>
</feature>
<evidence type="ECO:0000313" key="4">
    <source>
        <dbReference type="Proteomes" id="UP000277007"/>
    </source>
</evidence>
<organism evidence="3 4">
    <name type="scientific">Azospirillum griseum</name>
    <dbReference type="NCBI Taxonomy" id="2496639"/>
    <lineage>
        <taxon>Bacteria</taxon>
        <taxon>Pseudomonadati</taxon>
        <taxon>Pseudomonadota</taxon>
        <taxon>Alphaproteobacteria</taxon>
        <taxon>Rhodospirillales</taxon>
        <taxon>Azospirillaceae</taxon>
        <taxon>Azospirillum</taxon>
    </lineage>
</organism>
<accession>A0A431VBC2</accession>
<feature type="transmembrane region" description="Helical" evidence="1">
    <location>
        <begin position="7"/>
        <end position="24"/>
    </location>
</feature>
<feature type="transmembrane region" description="Helical" evidence="1">
    <location>
        <begin position="213"/>
        <end position="233"/>
    </location>
</feature>
<dbReference type="AlphaFoldDB" id="A0A431VBC2"/>
<keyword evidence="1" id="KW-0472">Membrane</keyword>
<comment type="caution">
    <text evidence="3">The sequence shown here is derived from an EMBL/GenBank/DDBJ whole genome shotgun (WGS) entry which is preliminary data.</text>
</comment>
<dbReference type="RefSeq" id="WP_126619930.1">
    <property type="nucleotide sequence ID" value="NZ_JBHUCY010000063.1"/>
</dbReference>
<feature type="transmembrane region" description="Helical" evidence="1">
    <location>
        <begin position="85"/>
        <end position="101"/>
    </location>
</feature>
<dbReference type="Pfam" id="PF01757">
    <property type="entry name" value="Acyl_transf_3"/>
    <property type="match status" value="1"/>
</dbReference>
<dbReference type="GO" id="GO:0016747">
    <property type="term" value="F:acyltransferase activity, transferring groups other than amino-acyl groups"/>
    <property type="evidence" value="ECO:0007669"/>
    <property type="project" value="InterPro"/>
</dbReference>
<reference evidence="3 4" key="1">
    <citation type="submission" date="2018-12" db="EMBL/GenBank/DDBJ databases">
        <authorList>
            <person name="Yang Y."/>
        </authorList>
    </citation>
    <scope>NUCLEOTIDE SEQUENCE [LARGE SCALE GENOMIC DNA]</scope>
    <source>
        <strain evidence="3 4">L-25-5w-1</strain>
    </source>
</reference>
<name>A0A431VBC2_9PROT</name>
<keyword evidence="1" id="KW-0812">Transmembrane</keyword>
<feature type="transmembrane region" description="Helical" evidence="1">
    <location>
        <begin position="245"/>
        <end position="264"/>
    </location>
</feature>
<sequence length="388" mass="44060">MTATARWHYLDALRVFGILSVFLFHNNHFFDDLPWHVKSPDHHFIATLITVYMNYWIMPLFFLLAGAGTALALRKRSFGDYTRERFTRLLIPFLLCAPVLIPPQRYWEAIQFSGHTGGYLAFLADYFPRVWLDTAMMRSPFWFGAVGTHLWFLGVLFLISLSSIPVFALLRRPAWSGALRRFSDRPWGLWWIVLPALPLVVQRALGRPLDPGYIGWADFVFWGLIFLYGAGLTADPRFAERAVRVRWWAAAWTLIVFPAAGFFAEHAGFDHYIYRPDLGWDSLLFHAVWGTVTWAALVAIVGFAKRHLDAPSPRTAALAEGVMPFYILHQTIILALGFQMLDWTAPALLRFVVLTGSSLALSLACVAVAVRSPVLRFAMGMRPLPSRS</sequence>
<dbReference type="PANTHER" id="PTHR36927:SF3">
    <property type="entry name" value="GLUCANS BIOSYNTHESIS PROTEIN C"/>
    <property type="match status" value="1"/>
</dbReference>
<feature type="transmembrane region" description="Helical" evidence="1">
    <location>
        <begin position="44"/>
        <end position="73"/>
    </location>
</feature>
<dbReference type="EMBL" id="RXMA01000035">
    <property type="protein sequence ID" value="RTR15072.1"/>
    <property type="molecule type" value="Genomic_DNA"/>
</dbReference>
<feature type="domain" description="Acyltransferase 3" evidence="2">
    <location>
        <begin position="8"/>
        <end position="365"/>
    </location>
</feature>
<dbReference type="OrthoDB" id="9809782at2"/>
<evidence type="ECO:0000259" key="2">
    <source>
        <dbReference type="Pfam" id="PF01757"/>
    </source>
</evidence>
<keyword evidence="1" id="KW-1133">Transmembrane helix</keyword>
<feature type="transmembrane region" description="Helical" evidence="1">
    <location>
        <begin position="182"/>
        <end position="201"/>
    </location>
</feature>
<keyword evidence="4" id="KW-1185">Reference proteome</keyword>
<evidence type="ECO:0000313" key="3">
    <source>
        <dbReference type="EMBL" id="RTR15072.1"/>
    </source>
</evidence>
<evidence type="ECO:0000256" key="1">
    <source>
        <dbReference type="SAM" id="Phobius"/>
    </source>
</evidence>